<feature type="region of interest" description="Disordered" evidence="1">
    <location>
        <begin position="261"/>
        <end position="322"/>
    </location>
</feature>
<accession>A0AAD7EV55</accession>
<dbReference type="Proteomes" id="UP001218218">
    <property type="component" value="Unassembled WGS sequence"/>
</dbReference>
<dbReference type="EMBL" id="JARIHO010000014">
    <property type="protein sequence ID" value="KAJ7350845.1"/>
    <property type="molecule type" value="Genomic_DNA"/>
</dbReference>
<feature type="compositionally biased region" description="Low complexity" evidence="1">
    <location>
        <begin position="271"/>
        <end position="294"/>
    </location>
</feature>
<dbReference type="AlphaFoldDB" id="A0AAD7EV55"/>
<evidence type="ECO:0000313" key="3">
    <source>
        <dbReference type="Proteomes" id="UP001218218"/>
    </source>
</evidence>
<organism evidence="2 3">
    <name type="scientific">Mycena albidolilacea</name>
    <dbReference type="NCBI Taxonomy" id="1033008"/>
    <lineage>
        <taxon>Eukaryota</taxon>
        <taxon>Fungi</taxon>
        <taxon>Dikarya</taxon>
        <taxon>Basidiomycota</taxon>
        <taxon>Agaricomycotina</taxon>
        <taxon>Agaricomycetes</taxon>
        <taxon>Agaricomycetidae</taxon>
        <taxon>Agaricales</taxon>
        <taxon>Marasmiineae</taxon>
        <taxon>Mycenaceae</taxon>
        <taxon>Mycena</taxon>
    </lineage>
</organism>
<keyword evidence="3" id="KW-1185">Reference proteome</keyword>
<proteinExistence type="predicted"/>
<protein>
    <submittedName>
        <fullName evidence="2">Uncharacterized protein</fullName>
    </submittedName>
</protein>
<reference evidence="2" key="1">
    <citation type="submission" date="2023-03" db="EMBL/GenBank/DDBJ databases">
        <title>Massive genome expansion in bonnet fungi (Mycena s.s.) driven by repeated elements and novel gene families across ecological guilds.</title>
        <authorList>
            <consortium name="Lawrence Berkeley National Laboratory"/>
            <person name="Harder C.B."/>
            <person name="Miyauchi S."/>
            <person name="Viragh M."/>
            <person name="Kuo A."/>
            <person name="Thoen E."/>
            <person name="Andreopoulos B."/>
            <person name="Lu D."/>
            <person name="Skrede I."/>
            <person name="Drula E."/>
            <person name="Henrissat B."/>
            <person name="Morin E."/>
            <person name="Kohler A."/>
            <person name="Barry K."/>
            <person name="LaButti K."/>
            <person name="Morin E."/>
            <person name="Salamov A."/>
            <person name="Lipzen A."/>
            <person name="Mereny Z."/>
            <person name="Hegedus B."/>
            <person name="Baldrian P."/>
            <person name="Stursova M."/>
            <person name="Weitz H."/>
            <person name="Taylor A."/>
            <person name="Grigoriev I.V."/>
            <person name="Nagy L.G."/>
            <person name="Martin F."/>
            <person name="Kauserud H."/>
        </authorList>
    </citation>
    <scope>NUCLEOTIDE SEQUENCE</scope>
    <source>
        <strain evidence="2">CBHHK002</strain>
    </source>
</reference>
<sequence length="322" mass="35581">MEDFYPTYSDTSKHGKTREIWTKAFVRYWADFPWRLPLTQDPNPDDPTDYGLAPQTPEEEAEHKKVIITIEAVSRVTSQAGLKSNPWAEWLTHFRTPVGPVPKKQADFQYYMWLDEYKGKVAEQFEAMKGDAPAAEHMNIRAQAACELLALETPEMNKHEDMLEGLLALDEEDLDEARSRFSSLVGPLLEGLAGHTGYEISIFAGRVIKDEGRINIESVSLHAGATAETPVMLDFSRADANVYGEVMKKFSRFVRNAHEFREGGSGTKEGTTPSSSTVAPPSPSSMAPPATISSVSPPPTNLTAPIPPNPALLQDSFSDPEI</sequence>
<feature type="region of interest" description="Disordered" evidence="1">
    <location>
        <begin position="39"/>
        <end position="61"/>
    </location>
</feature>
<evidence type="ECO:0000313" key="2">
    <source>
        <dbReference type="EMBL" id="KAJ7350845.1"/>
    </source>
</evidence>
<gene>
    <name evidence="2" type="ORF">DFH08DRAFT_958464</name>
</gene>
<feature type="compositionally biased region" description="Pro residues" evidence="1">
    <location>
        <begin position="296"/>
        <end position="310"/>
    </location>
</feature>
<comment type="caution">
    <text evidence="2">The sequence shown here is derived from an EMBL/GenBank/DDBJ whole genome shotgun (WGS) entry which is preliminary data.</text>
</comment>
<evidence type="ECO:0000256" key="1">
    <source>
        <dbReference type="SAM" id="MobiDB-lite"/>
    </source>
</evidence>
<name>A0AAD7EV55_9AGAR</name>